<proteinExistence type="predicted"/>
<keyword evidence="2" id="KW-0408">Iron</keyword>
<dbReference type="SUPFAM" id="SSF52833">
    <property type="entry name" value="Thioredoxin-like"/>
    <property type="match status" value="1"/>
</dbReference>
<evidence type="ECO:0000256" key="3">
    <source>
        <dbReference type="ARBA" id="ARBA00023014"/>
    </source>
</evidence>
<dbReference type="GO" id="GO:0051536">
    <property type="term" value="F:iron-sulfur cluster binding"/>
    <property type="evidence" value="ECO:0007669"/>
    <property type="project" value="UniProtKB-KW"/>
</dbReference>
<keyword evidence="3" id="KW-0411">Iron-sulfur</keyword>
<dbReference type="InterPro" id="IPR036249">
    <property type="entry name" value="Thioredoxin-like_sf"/>
</dbReference>
<dbReference type="Gene3D" id="3.40.30.10">
    <property type="entry name" value="Glutaredoxin"/>
    <property type="match status" value="1"/>
</dbReference>
<accession>A0A8J6N011</accession>
<evidence type="ECO:0000256" key="1">
    <source>
        <dbReference type="ARBA" id="ARBA00022723"/>
    </source>
</evidence>
<dbReference type="PANTHER" id="PTHR43578:SF3">
    <property type="entry name" value="NADH-QUINONE OXIDOREDUCTASE SUBUNIT F"/>
    <property type="match status" value="1"/>
</dbReference>
<dbReference type="GO" id="GO:0046872">
    <property type="term" value="F:metal ion binding"/>
    <property type="evidence" value="ECO:0007669"/>
    <property type="project" value="UniProtKB-KW"/>
</dbReference>
<keyword evidence="1" id="KW-0479">Metal-binding</keyword>
<dbReference type="PANTHER" id="PTHR43578">
    <property type="entry name" value="NADH-QUINONE OXIDOREDUCTASE SUBUNIT F"/>
    <property type="match status" value="1"/>
</dbReference>
<comment type="caution">
    <text evidence="4">The sequence shown here is derived from an EMBL/GenBank/DDBJ whole genome shotgun (WGS) entry which is preliminary data.</text>
</comment>
<gene>
    <name evidence="4" type="ORF">H8E19_06765</name>
</gene>
<sequence>MTEIKTISDLEALRGEFQNYRNNFKSSLVLCGGTGCRASRSHILIDAVKDELAKQGLEKDVLVRATGCHGFCEQGPIVVVEPGNIFYCHVSPDDAQEIISKTVNNQLSLIR</sequence>
<reference evidence="4 5" key="1">
    <citation type="submission" date="2020-08" db="EMBL/GenBank/DDBJ databases">
        <title>Bridging the membrane lipid divide: bacteria of the FCB group superphylum have the potential to synthesize archaeal ether lipids.</title>
        <authorList>
            <person name="Villanueva L."/>
            <person name="Von Meijenfeldt F.A.B."/>
            <person name="Westbye A.B."/>
            <person name="Yadav S."/>
            <person name="Hopmans E.C."/>
            <person name="Dutilh B.E."/>
            <person name="Sinninghe Damste J.S."/>
        </authorList>
    </citation>
    <scope>NUCLEOTIDE SEQUENCE [LARGE SCALE GENOMIC DNA]</scope>
    <source>
        <strain evidence="4">NIOZ-UU27</strain>
    </source>
</reference>
<evidence type="ECO:0000313" key="4">
    <source>
        <dbReference type="EMBL" id="MBC8177093.1"/>
    </source>
</evidence>
<dbReference type="CDD" id="cd02980">
    <property type="entry name" value="TRX_Fd_family"/>
    <property type="match status" value="1"/>
</dbReference>
<protein>
    <submittedName>
        <fullName evidence="4">(2Fe-2S) ferredoxin domain-containing protein</fullName>
    </submittedName>
</protein>
<organism evidence="4 5">
    <name type="scientific">Candidatus Desulfacyla euxinica</name>
    <dbReference type="NCBI Taxonomy" id="2841693"/>
    <lineage>
        <taxon>Bacteria</taxon>
        <taxon>Deltaproteobacteria</taxon>
        <taxon>Candidatus Desulfacyla</taxon>
    </lineage>
</organism>
<dbReference type="EMBL" id="JACNJD010000186">
    <property type="protein sequence ID" value="MBC8177093.1"/>
    <property type="molecule type" value="Genomic_DNA"/>
</dbReference>
<dbReference type="AlphaFoldDB" id="A0A8J6N011"/>
<name>A0A8J6N011_9DELT</name>
<evidence type="ECO:0000313" key="5">
    <source>
        <dbReference type="Proteomes" id="UP000650524"/>
    </source>
</evidence>
<dbReference type="Proteomes" id="UP000650524">
    <property type="component" value="Unassembled WGS sequence"/>
</dbReference>
<dbReference type="Pfam" id="PF01257">
    <property type="entry name" value="2Fe-2S_thioredx"/>
    <property type="match status" value="1"/>
</dbReference>
<evidence type="ECO:0000256" key="2">
    <source>
        <dbReference type="ARBA" id="ARBA00023004"/>
    </source>
</evidence>